<gene>
    <name evidence="1" type="ORF">F5876DRAFT_70703</name>
</gene>
<dbReference type="Proteomes" id="UP001163835">
    <property type="component" value="Unassembled WGS sequence"/>
</dbReference>
<evidence type="ECO:0000313" key="2">
    <source>
        <dbReference type="Proteomes" id="UP001163835"/>
    </source>
</evidence>
<name>A0ACC1TI33_9AGAR</name>
<comment type="caution">
    <text evidence="1">The sequence shown here is derived from an EMBL/GenBank/DDBJ whole genome shotgun (WGS) entry which is preliminary data.</text>
</comment>
<protein>
    <submittedName>
        <fullName evidence="1">Uncharacterized protein</fullName>
    </submittedName>
</protein>
<evidence type="ECO:0000313" key="1">
    <source>
        <dbReference type="EMBL" id="KAJ3804356.1"/>
    </source>
</evidence>
<organism evidence="1 2">
    <name type="scientific">Lentinula aff. lateritia</name>
    <dbReference type="NCBI Taxonomy" id="2804960"/>
    <lineage>
        <taxon>Eukaryota</taxon>
        <taxon>Fungi</taxon>
        <taxon>Dikarya</taxon>
        <taxon>Basidiomycota</taxon>
        <taxon>Agaricomycotina</taxon>
        <taxon>Agaricomycetes</taxon>
        <taxon>Agaricomycetidae</taxon>
        <taxon>Agaricales</taxon>
        <taxon>Marasmiineae</taxon>
        <taxon>Omphalotaceae</taxon>
        <taxon>Lentinula</taxon>
    </lineage>
</organism>
<reference evidence="1" key="1">
    <citation type="submission" date="2022-09" db="EMBL/GenBank/DDBJ databases">
        <title>A Global Phylogenomic Analysis of the Shiitake Genus Lentinula.</title>
        <authorList>
            <consortium name="DOE Joint Genome Institute"/>
            <person name="Sierra-Patev S."/>
            <person name="Min B."/>
            <person name="Naranjo-Ortiz M."/>
            <person name="Looney B."/>
            <person name="Konkel Z."/>
            <person name="Slot J.C."/>
            <person name="Sakamoto Y."/>
            <person name="Steenwyk J.L."/>
            <person name="Rokas A."/>
            <person name="Carro J."/>
            <person name="Camarero S."/>
            <person name="Ferreira P."/>
            <person name="Molpeceres G."/>
            <person name="Ruiz-Duenas F.J."/>
            <person name="Serrano A."/>
            <person name="Henrissat B."/>
            <person name="Drula E."/>
            <person name="Hughes K.W."/>
            <person name="Mata J.L."/>
            <person name="Ishikawa N.K."/>
            <person name="Vargas-Isla R."/>
            <person name="Ushijima S."/>
            <person name="Smith C.A."/>
            <person name="Ahrendt S."/>
            <person name="Andreopoulos W."/>
            <person name="He G."/>
            <person name="Labutti K."/>
            <person name="Lipzen A."/>
            <person name="Ng V."/>
            <person name="Riley R."/>
            <person name="Sandor L."/>
            <person name="Barry K."/>
            <person name="Martinez A.T."/>
            <person name="Xiao Y."/>
            <person name="Gibbons J.G."/>
            <person name="Terashima K."/>
            <person name="Grigoriev I.V."/>
            <person name="Hibbett D.S."/>
        </authorList>
    </citation>
    <scope>NUCLEOTIDE SEQUENCE</scope>
    <source>
        <strain evidence="1">TMI1499</strain>
    </source>
</reference>
<sequence length="381" mass="41050">MPLPMSNPPFTAEEVDVDELVSTMEDLPLGHLALFESVFGVGVSLARYIVDDPLWPILAAAGLLCSFCVHNFWKSMEIPANALNFPSSQSNGGPLPTRLSPVLAPLGLFLELSPLDDQDRLEEDCLELQDFVCCQPKLSTVVEPVPSGPRSPLVPDKAPSVPKKRKRTVRIGEASSSKPDRVDGLYQEVFSHSRFSSDEAFLTAAQHAGYVDARPGSLEPPLHCRLFFFGHPIPFPQSPLSNHIPAVPSMDSIMLDWERVIVGYVSELLGYPVPSVPVPVAVGVSDPSDAVVSTTPVILPDVSPVLSASAPTPTRTPLFLLESLSPPSPIPSSTSVPNVPPEIIDLTLEDDDALYESREEFLVCMGETSGVKRESTGPSVV</sequence>
<proteinExistence type="predicted"/>
<dbReference type="EMBL" id="MU796073">
    <property type="protein sequence ID" value="KAJ3804356.1"/>
    <property type="molecule type" value="Genomic_DNA"/>
</dbReference>
<accession>A0ACC1TI33</accession>
<keyword evidence="2" id="KW-1185">Reference proteome</keyword>